<dbReference type="KEGG" id="aht:ANTHELSMS3_00534"/>
<gene>
    <name evidence="2" type="ORF">ANTHELSMS3_00534</name>
</gene>
<feature type="domain" description="Metanogen output" evidence="1">
    <location>
        <begin position="26"/>
        <end position="155"/>
    </location>
</feature>
<dbReference type="AlphaFoldDB" id="A0A222DZ49"/>
<evidence type="ECO:0000313" key="2">
    <source>
        <dbReference type="EMBL" id="ASP19254.1"/>
    </source>
</evidence>
<dbReference type="EMBL" id="CP022540">
    <property type="protein sequence ID" value="ASP19254.1"/>
    <property type="molecule type" value="Genomic_DNA"/>
</dbReference>
<name>A0A222DZ49_9RHOB</name>
<dbReference type="Pfam" id="PF18546">
    <property type="entry name" value="MetOD1"/>
    <property type="match status" value="1"/>
</dbReference>
<reference evidence="2 3" key="1">
    <citation type="submission" date="2017-07" db="EMBL/GenBank/DDBJ databases">
        <title>Genome Sequence of Antarctobacter heliothermus Strain SMS3 Isolated from a culture of the Diatom Skeletonema marinoi.</title>
        <authorList>
            <person name="Topel M."/>
            <person name="Pinder M.I.M."/>
            <person name="Johansson O.N."/>
            <person name="Kourtchenko O."/>
            <person name="Godhe A."/>
            <person name="Clarke A.K."/>
        </authorList>
    </citation>
    <scope>NUCLEOTIDE SEQUENCE [LARGE SCALE GENOMIC DNA]</scope>
    <source>
        <strain evidence="2 3">SMS3</strain>
    </source>
</reference>
<dbReference type="InterPro" id="IPR041359">
    <property type="entry name" value="MetOD1"/>
</dbReference>
<proteinExistence type="predicted"/>
<evidence type="ECO:0000259" key="1">
    <source>
        <dbReference type="Pfam" id="PF18546"/>
    </source>
</evidence>
<keyword evidence="3" id="KW-1185">Reference proteome</keyword>
<sequence>MSSAFDTSDAPPGLNKDEFMRTVIRGLSGILEETVGEREAAAYVNHVGLLIGRALNQDYRTALGTDRLDPQQVASALVHLKERIDGGFSIESIDADHITLVNSACPFGDKVNGRYSLCRMTVNVFGHIAAENLGYARVRIDEAMARGDNRCRVVIALRKADDIPDREETEFFETAS</sequence>
<accession>A0A222DZ49</accession>
<organism evidence="2 3">
    <name type="scientific">Antarctobacter heliothermus</name>
    <dbReference type="NCBI Taxonomy" id="74033"/>
    <lineage>
        <taxon>Bacteria</taxon>
        <taxon>Pseudomonadati</taxon>
        <taxon>Pseudomonadota</taxon>
        <taxon>Alphaproteobacteria</taxon>
        <taxon>Rhodobacterales</taxon>
        <taxon>Roseobacteraceae</taxon>
        <taxon>Antarctobacter</taxon>
    </lineage>
</organism>
<evidence type="ECO:0000313" key="3">
    <source>
        <dbReference type="Proteomes" id="UP000203589"/>
    </source>
</evidence>
<dbReference type="Proteomes" id="UP000203589">
    <property type="component" value="Chromosome"/>
</dbReference>
<protein>
    <submittedName>
        <fullName evidence="2">Transcriptional regulator</fullName>
    </submittedName>
</protein>